<organism evidence="2">
    <name type="scientific">marine sediment metagenome</name>
    <dbReference type="NCBI Taxonomy" id="412755"/>
    <lineage>
        <taxon>unclassified sequences</taxon>
        <taxon>metagenomes</taxon>
        <taxon>ecological metagenomes</taxon>
    </lineage>
</organism>
<dbReference type="AlphaFoldDB" id="X0VUL7"/>
<evidence type="ECO:0000313" key="2">
    <source>
        <dbReference type="EMBL" id="GAG16143.1"/>
    </source>
</evidence>
<accession>X0VUL7</accession>
<reference evidence="2" key="1">
    <citation type="journal article" date="2014" name="Front. Microbiol.">
        <title>High frequency of phylogenetically diverse reductive dehalogenase-homologous genes in deep subseafloor sedimentary metagenomes.</title>
        <authorList>
            <person name="Kawai M."/>
            <person name="Futagami T."/>
            <person name="Toyoda A."/>
            <person name="Takaki Y."/>
            <person name="Nishi S."/>
            <person name="Hori S."/>
            <person name="Arai W."/>
            <person name="Tsubouchi T."/>
            <person name="Morono Y."/>
            <person name="Uchiyama I."/>
            <person name="Ito T."/>
            <person name="Fujiyama A."/>
            <person name="Inagaki F."/>
            <person name="Takami H."/>
        </authorList>
    </citation>
    <scope>NUCLEOTIDE SEQUENCE</scope>
    <source>
        <strain evidence="2">Expedition CK06-06</strain>
    </source>
</reference>
<proteinExistence type="predicted"/>
<dbReference type="EMBL" id="BARS01032572">
    <property type="protein sequence ID" value="GAG16143.1"/>
    <property type="molecule type" value="Genomic_DNA"/>
</dbReference>
<feature type="coiled-coil region" evidence="1">
    <location>
        <begin position="21"/>
        <end position="84"/>
    </location>
</feature>
<protein>
    <submittedName>
        <fullName evidence="2">Uncharacterized protein</fullName>
    </submittedName>
</protein>
<feature type="non-terminal residue" evidence="2">
    <location>
        <position position="1"/>
    </location>
</feature>
<keyword evidence="1" id="KW-0175">Coiled coil</keyword>
<comment type="caution">
    <text evidence="2">The sequence shown here is derived from an EMBL/GenBank/DDBJ whole genome shotgun (WGS) entry which is preliminary data.</text>
</comment>
<name>X0VUL7_9ZZZZ</name>
<evidence type="ECO:0000256" key="1">
    <source>
        <dbReference type="SAM" id="Coils"/>
    </source>
</evidence>
<gene>
    <name evidence="2" type="ORF">S01H1_50548</name>
</gene>
<sequence>VREIVIQQRVKEEVGTRAKILSKAIDKFNTLRKELNSIRADIVAFDGTGKEVTSNWSKGQLDKKKKLEEQLSGLSNKIDKALAETATKEDWKKLEEKA</sequence>